<feature type="compositionally biased region" description="Basic and acidic residues" evidence="1">
    <location>
        <begin position="104"/>
        <end position="120"/>
    </location>
</feature>
<name>A0A9W7A769_9STRA</name>
<proteinExistence type="predicted"/>
<dbReference type="OrthoDB" id="10042983at2759"/>
<evidence type="ECO:0000256" key="1">
    <source>
        <dbReference type="SAM" id="MobiDB-lite"/>
    </source>
</evidence>
<organism evidence="2 3">
    <name type="scientific">Triparma retinervis</name>
    <dbReference type="NCBI Taxonomy" id="2557542"/>
    <lineage>
        <taxon>Eukaryota</taxon>
        <taxon>Sar</taxon>
        <taxon>Stramenopiles</taxon>
        <taxon>Ochrophyta</taxon>
        <taxon>Bolidophyceae</taxon>
        <taxon>Parmales</taxon>
        <taxon>Triparmaceae</taxon>
        <taxon>Triparma</taxon>
    </lineage>
</organism>
<protein>
    <submittedName>
        <fullName evidence="2">Uncharacterized protein</fullName>
    </submittedName>
</protein>
<keyword evidence="3" id="KW-1185">Reference proteome</keyword>
<evidence type="ECO:0000313" key="3">
    <source>
        <dbReference type="Proteomes" id="UP001165082"/>
    </source>
</evidence>
<feature type="region of interest" description="Disordered" evidence="1">
    <location>
        <begin position="98"/>
        <end position="120"/>
    </location>
</feature>
<dbReference type="EMBL" id="BRXZ01002464">
    <property type="protein sequence ID" value="GMH62575.1"/>
    <property type="molecule type" value="Genomic_DNA"/>
</dbReference>
<dbReference type="Proteomes" id="UP001165082">
    <property type="component" value="Unassembled WGS sequence"/>
</dbReference>
<sequence>MMTMQTAANVKNAPAVAKCSGRCIRYVTTITPCTARHAAAKLPVREGTRKRGEGDMVGTTLRQKWERITQVEDNMPKVPRPWTRGELETIISLTLLQAPVEGSPKSHEKPTEEVEEVVKE</sequence>
<gene>
    <name evidence="2" type="ORF">TrRE_jg10942</name>
</gene>
<accession>A0A9W7A769</accession>
<reference evidence="2" key="1">
    <citation type="submission" date="2022-07" db="EMBL/GenBank/DDBJ databases">
        <title>Genome analysis of Parmales, a sister group of diatoms, reveals the evolutionary specialization of diatoms from phago-mixotrophs to photoautotrophs.</title>
        <authorList>
            <person name="Ban H."/>
            <person name="Sato S."/>
            <person name="Yoshikawa S."/>
            <person name="Kazumasa Y."/>
            <person name="Nakamura Y."/>
            <person name="Ichinomiya M."/>
            <person name="Saitoh K."/>
            <person name="Sato N."/>
            <person name="Blanc-Mathieu R."/>
            <person name="Endo H."/>
            <person name="Kuwata A."/>
            <person name="Ogata H."/>
        </authorList>
    </citation>
    <scope>NUCLEOTIDE SEQUENCE</scope>
</reference>
<dbReference type="AlphaFoldDB" id="A0A9W7A769"/>
<evidence type="ECO:0000313" key="2">
    <source>
        <dbReference type="EMBL" id="GMH62575.1"/>
    </source>
</evidence>
<comment type="caution">
    <text evidence="2">The sequence shown here is derived from an EMBL/GenBank/DDBJ whole genome shotgun (WGS) entry which is preliminary data.</text>
</comment>